<dbReference type="Pfam" id="PF02517">
    <property type="entry name" value="Rce1-like"/>
    <property type="match status" value="1"/>
</dbReference>
<evidence type="ECO:0000313" key="3">
    <source>
        <dbReference type="EMBL" id="SEB29977.1"/>
    </source>
</evidence>
<reference evidence="3 4" key="1">
    <citation type="submission" date="2016-10" db="EMBL/GenBank/DDBJ databases">
        <authorList>
            <person name="de Groot N.N."/>
        </authorList>
    </citation>
    <scope>NUCLEOTIDE SEQUENCE [LARGE SCALE GENOMIC DNA]</scope>
    <source>
        <strain evidence="3 4">DSM 10495</strain>
    </source>
</reference>
<feature type="transmembrane region" description="Helical" evidence="1">
    <location>
        <begin position="126"/>
        <end position="145"/>
    </location>
</feature>
<protein>
    <submittedName>
        <fullName evidence="3">CAAX protease self-immunity</fullName>
    </submittedName>
</protein>
<dbReference type="EMBL" id="FNSN01000002">
    <property type="protein sequence ID" value="SEB29977.1"/>
    <property type="molecule type" value="Genomic_DNA"/>
</dbReference>
<dbReference type="Proteomes" id="UP000182652">
    <property type="component" value="Unassembled WGS sequence"/>
</dbReference>
<evidence type="ECO:0000313" key="4">
    <source>
        <dbReference type="Proteomes" id="UP000182652"/>
    </source>
</evidence>
<accession>A0A1H4I7D4</accession>
<feature type="transmembrane region" description="Helical" evidence="1">
    <location>
        <begin position="21"/>
        <end position="48"/>
    </location>
</feature>
<evidence type="ECO:0000256" key="1">
    <source>
        <dbReference type="SAM" id="Phobius"/>
    </source>
</evidence>
<dbReference type="GO" id="GO:0080120">
    <property type="term" value="P:CAAX-box protein maturation"/>
    <property type="evidence" value="ECO:0007669"/>
    <property type="project" value="UniProtKB-ARBA"/>
</dbReference>
<keyword evidence="1" id="KW-1133">Transmembrane helix</keyword>
<dbReference type="InterPro" id="IPR003675">
    <property type="entry name" value="Rce1/LyrA-like_dom"/>
</dbReference>
<dbReference type="GO" id="GO:0004175">
    <property type="term" value="F:endopeptidase activity"/>
    <property type="evidence" value="ECO:0007669"/>
    <property type="project" value="UniProtKB-ARBA"/>
</dbReference>
<feature type="transmembrane region" description="Helical" evidence="1">
    <location>
        <begin position="68"/>
        <end position="88"/>
    </location>
</feature>
<feature type="domain" description="CAAX prenyl protease 2/Lysostaphin resistance protein A-like" evidence="2">
    <location>
        <begin position="171"/>
        <end position="274"/>
    </location>
</feature>
<keyword evidence="3" id="KW-0645">Protease</keyword>
<dbReference type="STRING" id="156980.SAMN04489745_0098"/>
<dbReference type="GO" id="GO:0006508">
    <property type="term" value="P:proteolysis"/>
    <property type="evidence" value="ECO:0007669"/>
    <property type="project" value="UniProtKB-KW"/>
</dbReference>
<feature type="transmembrane region" description="Helical" evidence="1">
    <location>
        <begin position="187"/>
        <end position="204"/>
    </location>
</feature>
<organism evidence="3 4">
    <name type="scientific">Arthrobacter woluwensis</name>
    <dbReference type="NCBI Taxonomy" id="156980"/>
    <lineage>
        <taxon>Bacteria</taxon>
        <taxon>Bacillati</taxon>
        <taxon>Actinomycetota</taxon>
        <taxon>Actinomycetes</taxon>
        <taxon>Micrococcales</taxon>
        <taxon>Micrococcaceae</taxon>
        <taxon>Arthrobacter</taxon>
    </lineage>
</organism>
<proteinExistence type="predicted"/>
<sequence>MTSAVTRTNRTKYRPYLYRAAYVAAGFTTLVVLFGLAYIFPAIAAALPGVQPQGHESPLGNLLLGTEYAVVGLGAAFVLMMSLPGTAADTMRGMLKTFARRFRLLFLRVVRALGWRSYTLRDLGQMVLPVAGLVVVMLLVNHWLAHLPLGPGWVPADEDPRIVVTDNATVPVKFLYNLLHAPVLEEVMSRGPILFVAYLLGTDFAHRSVRPWVRHVVLWAVIAVSVVTFAGLHAFANGSNVASAGFGAVGLTWLALRYRSLLPAILMHGFYNAFVAFA</sequence>
<feature type="transmembrane region" description="Helical" evidence="1">
    <location>
        <begin position="216"/>
        <end position="235"/>
    </location>
</feature>
<keyword evidence="1" id="KW-0812">Transmembrane</keyword>
<dbReference type="AlphaFoldDB" id="A0A1H4I7D4"/>
<evidence type="ECO:0000259" key="2">
    <source>
        <dbReference type="Pfam" id="PF02517"/>
    </source>
</evidence>
<keyword evidence="3" id="KW-0378">Hydrolase</keyword>
<keyword evidence="4" id="KW-1185">Reference proteome</keyword>
<gene>
    <name evidence="3" type="ORF">SAMN04489745_0098</name>
</gene>
<keyword evidence="1" id="KW-0472">Membrane</keyword>
<name>A0A1H4I7D4_9MICC</name>